<accession>A0A1F5T0R7</accession>
<dbReference type="Proteomes" id="UP000179001">
    <property type="component" value="Unassembled WGS sequence"/>
</dbReference>
<name>A0A1F5T0R7_9BACT</name>
<organism evidence="1 2">
    <name type="scientific">Candidatus Falkowbacteria bacterium RIFOXYC2_FULL_36_12</name>
    <dbReference type="NCBI Taxonomy" id="1798002"/>
    <lineage>
        <taxon>Bacteria</taxon>
        <taxon>Candidatus Falkowiibacteriota</taxon>
    </lineage>
</organism>
<dbReference type="EMBL" id="MFGJ01000005">
    <property type="protein sequence ID" value="OGF32502.1"/>
    <property type="molecule type" value="Genomic_DNA"/>
</dbReference>
<evidence type="ECO:0000313" key="2">
    <source>
        <dbReference type="Proteomes" id="UP000179001"/>
    </source>
</evidence>
<reference evidence="1 2" key="1">
    <citation type="journal article" date="2016" name="Nat. Commun.">
        <title>Thousands of microbial genomes shed light on interconnected biogeochemical processes in an aquifer system.</title>
        <authorList>
            <person name="Anantharaman K."/>
            <person name="Brown C.T."/>
            <person name="Hug L.A."/>
            <person name="Sharon I."/>
            <person name="Castelle C.J."/>
            <person name="Probst A.J."/>
            <person name="Thomas B.C."/>
            <person name="Singh A."/>
            <person name="Wilkins M.J."/>
            <person name="Karaoz U."/>
            <person name="Brodie E.L."/>
            <person name="Williams K.H."/>
            <person name="Hubbard S.S."/>
            <person name="Banfield J.F."/>
        </authorList>
    </citation>
    <scope>NUCLEOTIDE SEQUENCE [LARGE SCALE GENOMIC DNA]</scope>
</reference>
<evidence type="ECO:0000313" key="1">
    <source>
        <dbReference type="EMBL" id="OGF32502.1"/>
    </source>
</evidence>
<gene>
    <name evidence="1" type="ORF">A2478_02610</name>
</gene>
<dbReference type="STRING" id="1798002.A2478_02610"/>
<protein>
    <submittedName>
        <fullName evidence="1">Uncharacterized protein</fullName>
    </submittedName>
</protein>
<dbReference type="AlphaFoldDB" id="A0A1F5T0R7"/>
<comment type="caution">
    <text evidence="1">The sequence shown here is derived from an EMBL/GenBank/DDBJ whole genome shotgun (WGS) entry which is preliminary data.</text>
</comment>
<proteinExistence type="predicted"/>
<sequence length="130" mass="14693">MKPTKIFALLTLMMTLILILSGCGQKKLIPSKLGEVNSAEWDDRHQVAQLLGQKYNRDISEIIMENVNYEENYLSGKLEFGLNPDDSEEIGAFYAKKTNSTWQIISAGEIPKCSLLEAQSFPIFMKNDCK</sequence>
<dbReference type="PROSITE" id="PS51257">
    <property type="entry name" value="PROKAR_LIPOPROTEIN"/>
    <property type="match status" value="1"/>
</dbReference>